<evidence type="ECO:0000313" key="1">
    <source>
        <dbReference type="EMBL" id="KAI5681152.1"/>
    </source>
</evidence>
<dbReference type="Proteomes" id="UP001060085">
    <property type="component" value="Linkage Group LG01"/>
</dbReference>
<evidence type="ECO:0000313" key="2">
    <source>
        <dbReference type="Proteomes" id="UP001060085"/>
    </source>
</evidence>
<name>A0ACC0C8F7_CATRO</name>
<proteinExistence type="predicted"/>
<comment type="caution">
    <text evidence="1">The sequence shown here is derived from an EMBL/GenBank/DDBJ whole genome shotgun (WGS) entry which is preliminary data.</text>
</comment>
<organism evidence="1 2">
    <name type="scientific">Catharanthus roseus</name>
    <name type="common">Madagascar periwinkle</name>
    <name type="synonym">Vinca rosea</name>
    <dbReference type="NCBI Taxonomy" id="4058"/>
    <lineage>
        <taxon>Eukaryota</taxon>
        <taxon>Viridiplantae</taxon>
        <taxon>Streptophyta</taxon>
        <taxon>Embryophyta</taxon>
        <taxon>Tracheophyta</taxon>
        <taxon>Spermatophyta</taxon>
        <taxon>Magnoliopsida</taxon>
        <taxon>eudicotyledons</taxon>
        <taxon>Gunneridae</taxon>
        <taxon>Pentapetalae</taxon>
        <taxon>asterids</taxon>
        <taxon>lamiids</taxon>
        <taxon>Gentianales</taxon>
        <taxon>Apocynaceae</taxon>
        <taxon>Rauvolfioideae</taxon>
        <taxon>Vinceae</taxon>
        <taxon>Catharanthinae</taxon>
        <taxon>Catharanthus</taxon>
    </lineage>
</organism>
<protein>
    <submittedName>
        <fullName evidence="1">Uncharacterized protein</fullName>
    </submittedName>
</protein>
<dbReference type="EMBL" id="CM044701">
    <property type="protein sequence ID" value="KAI5681152.1"/>
    <property type="molecule type" value="Genomic_DNA"/>
</dbReference>
<sequence length="115" mass="12460">MGGEWLRRWTREAKAMACKSSQFIPMLSTPVPVENGWFLQLLSPMAPITQLSSTLGGSPRFNVSVTDTGHRPSAPQLRTQPHHPLVSQVGTSQADPSQVITSQAGSSQPPVSKPW</sequence>
<accession>A0ACC0C8F7</accession>
<gene>
    <name evidence="1" type="ORF">M9H77_02379</name>
</gene>
<keyword evidence="2" id="KW-1185">Reference proteome</keyword>
<reference evidence="2" key="1">
    <citation type="journal article" date="2023" name="Nat. Plants">
        <title>Single-cell RNA sequencing provides a high-resolution roadmap for understanding the multicellular compartmentation of specialized metabolism.</title>
        <authorList>
            <person name="Sun S."/>
            <person name="Shen X."/>
            <person name="Li Y."/>
            <person name="Li Y."/>
            <person name="Wang S."/>
            <person name="Li R."/>
            <person name="Zhang H."/>
            <person name="Shen G."/>
            <person name="Guo B."/>
            <person name="Wei J."/>
            <person name="Xu J."/>
            <person name="St-Pierre B."/>
            <person name="Chen S."/>
            <person name="Sun C."/>
        </authorList>
    </citation>
    <scope>NUCLEOTIDE SEQUENCE [LARGE SCALE GENOMIC DNA]</scope>
</reference>